<dbReference type="STRING" id="1797780.A3E45_05230"/>
<dbReference type="InterPro" id="IPR013368">
    <property type="entry name" value="YecD_YerC"/>
</dbReference>
<evidence type="ECO:0000313" key="1">
    <source>
        <dbReference type="EMBL" id="OGE35610.1"/>
    </source>
</evidence>
<dbReference type="GO" id="GO:0043565">
    <property type="term" value="F:sequence-specific DNA binding"/>
    <property type="evidence" value="ECO:0007669"/>
    <property type="project" value="InterPro"/>
</dbReference>
<accession>A0A1F5K4B9</accession>
<reference evidence="1 2" key="1">
    <citation type="journal article" date="2016" name="Nat. Commun.">
        <title>Thousands of microbial genomes shed light on interconnected biogeochemical processes in an aquifer system.</title>
        <authorList>
            <person name="Anantharaman K."/>
            <person name="Brown C.T."/>
            <person name="Hug L.A."/>
            <person name="Sharon I."/>
            <person name="Castelle C.J."/>
            <person name="Probst A.J."/>
            <person name="Thomas B.C."/>
            <person name="Singh A."/>
            <person name="Wilkins M.J."/>
            <person name="Karaoz U."/>
            <person name="Brodie E.L."/>
            <person name="Williams K.H."/>
            <person name="Hubbard S.S."/>
            <person name="Banfield J.F."/>
        </authorList>
    </citation>
    <scope>NUCLEOTIDE SEQUENCE [LARGE SCALE GENOMIC DNA]</scope>
</reference>
<proteinExistence type="predicted"/>
<sequence length="156" mass="17773">MGRLSRYTDHSRLSQFINRFWDAVTLIEDRGEAIAFLKDLLTPTEIRMLSKRLQIADMIAKGYKYEDIQNFVHVTGQTISAVNAKLEYGNDGLIKILKKLEKIDQKRQDKLEGKRSILAQPPGLGRSVSNIAVSEVGKLVRHHQKVESILKSKEKV</sequence>
<evidence type="ECO:0000313" key="2">
    <source>
        <dbReference type="Proteomes" id="UP000176405"/>
    </source>
</evidence>
<organism evidence="1 2">
    <name type="scientific">Candidatus Daviesbacteria bacterium RIFCSPHIGHO2_12_FULL_43_11</name>
    <dbReference type="NCBI Taxonomy" id="1797780"/>
    <lineage>
        <taxon>Bacteria</taxon>
        <taxon>Candidatus Daviesiibacteriota</taxon>
    </lineage>
</organism>
<dbReference type="Gene3D" id="1.10.1270.10">
    <property type="entry name" value="TrpR-like"/>
    <property type="match status" value="1"/>
</dbReference>
<dbReference type="InterPro" id="IPR000831">
    <property type="entry name" value="Trp_repress"/>
</dbReference>
<dbReference type="Proteomes" id="UP000176405">
    <property type="component" value="Unassembled WGS sequence"/>
</dbReference>
<gene>
    <name evidence="1" type="ORF">A3E45_05230</name>
</gene>
<dbReference type="SUPFAM" id="SSF48295">
    <property type="entry name" value="TrpR-like"/>
    <property type="match status" value="1"/>
</dbReference>
<dbReference type="GO" id="GO:0003700">
    <property type="term" value="F:DNA-binding transcription factor activity"/>
    <property type="evidence" value="ECO:0007669"/>
    <property type="project" value="InterPro"/>
</dbReference>
<dbReference type="PANTHER" id="PTHR40080:SF1">
    <property type="entry name" value="TRPR-LIKE PROTEIN YERC_YECD"/>
    <property type="match status" value="1"/>
</dbReference>
<dbReference type="NCBIfam" id="TIGR02531">
    <property type="entry name" value="yecD_yerC"/>
    <property type="match status" value="1"/>
</dbReference>
<dbReference type="InterPro" id="IPR038116">
    <property type="entry name" value="TrpR-like_sf"/>
</dbReference>
<dbReference type="Pfam" id="PF01371">
    <property type="entry name" value="Trp_repressor"/>
    <property type="match status" value="1"/>
</dbReference>
<comment type="caution">
    <text evidence="1">The sequence shown here is derived from an EMBL/GenBank/DDBJ whole genome shotgun (WGS) entry which is preliminary data.</text>
</comment>
<dbReference type="EMBL" id="MFDH01000021">
    <property type="protein sequence ID" value="OGE35610.1"/>
    <property type="molecule type" value="Genomic_DNA"/>
</dbReference>
<dbReference type="InterPro" id="IPR010921">
    <property type="entry name" value="Trp_repressor/repl_initiator"/>
</dbReference>
<name>A0A1F5K4B9_9BACT</name>
<dbReference type="AlphaFoldDB" id="A0A1F5K4B9"/>
<dbReference type="PANTHER" id="PTHR40080">
    <property type="entry name" value="LMO1763 PROTEIN"/>
    <property type="match status" value="1"/>
</dbReference>
<protein>
    <submittedName>
        <fullName evidence="1">Uncharacterized protein</fullName>
    </submittedName>
</protein>